<evidence type="ECO:0000256" key="19">
    <source>
        <dbReference type="SAM" id="Phobius"/>
    </source>
</evidence>
<evidence type="ECO:0000256" key="8">
    <source>
        <dbReference type="ARBA" id="ARBA00022723"/>
    </source>
</evidence>
<dbReference type="InterPro" id="IPR004014">
    <property type="entry name" value="ATPase_P-typ_cation-transptr_N"/>
</dbReference>
<keyword evidence="8" id="KW-0479">Metal-binding</keyword>
<dbReference type="GO" id="GO:0016887">
    <property type="term" value="F:ATP hydrolysis activity"/>
    <property type="evidence" value="ECO:0007669"/>
    <property type="project" value="InterPro"/>
</dbReference>
<feature type="transmembrane region" description="Helical" evidence="19">
    <location>
        <begin position="840"/>
        <end position="862"/>
    </location>
</feature>
<evidence type="ECO:0000256" key="13">
    <source>
        <dbReference type="ARBA" id="ARBA00022967"/>
    </source>
</evidence>
<dbReference type="InterPro" id="IPR018303">
    <property type="entry name" value="ATPase_P-typ_P_site"/>
</dbReference>
<dbReference type="NCBIfam" id="TIGR01494">
    <property type="entry name" value="ATPase_P-type"/>
    <property type="match status" value="3"/>
</dbReference>
<dbReference type="Pfam" id="PF00690">
    <property type="entry name" value="Cation_ATPase_N"/>
    <property type="match status" value="1"/>
</dbReference>
<reference evidence="21" key="1">
    <citation type="journal article" date="2023" name="J. Hazard. Mater.">
        <title>Anaerobic biodegradation of pyrene and benzo[a]pyrene by a new sulfate-reducing Desulforamulus aquiferis strain DSA.</title>
        <authorList>
            <person name="Zhang Z."/>
            <person name="Sun J."/>
            <person name="Gong X."/>
            <person name="Wang C."/>
            <person name="Wang H."/>
        </authorList>
    </citation>
    <scope>NUCLEOTIDE SEQUENCE</scope>
    <source>
        <strain evidence="21">DSA</strain>
    </source>
</reference>
<evidence type="ECO:0000256" key="16">
    <source>
        <dbReference type="ARBA" id="ARBA00023065"/>
    </source>
</evidence>
<evidence type="ECO:0000256" key="17">
    <source>
        <dbReference type="ARBA" id="ARBA00023136"/>
    </source>
</evidence>
<keyword evidence="10" id="KW-0187">Copper transport</keyword>
<gene>
    <name evidence="21" type="ORF">P6N53_10280</name>
</gene>
<dbReference type="GO" id="GO:0036376">
    <property type="term" value="P:sodium ion export across plasma membrane"/>
    <property type="evidence" value="ECO:0007669"/>
    <property type="project" value="TreeGrafter"/>
</dbReference>
<evidence type="ECO:0000256" key="11">
    <source>
        <dbReference type="ARBA" id="ARBA00022840"/>
    </source>
</evidence>
<evidence type="ECO:0000256" key="2">
    <source>
        <dbReference type="ARBA" id="ARBA00005675"/>
    </source>
</evidence>
<feature type="domain" description="Cation-transporting P-type ATPase N-terminal" evidence="20">
    <location>
        <begin position="12"/>
        <end position="85"/>
    </location>
</feature>
<dbReference type="GO" id="GO:1902600">
    <property type="term" value="P:proton transmembrane transport"/>
    <property type="evidence" value="ECO:0007669"/>
    <property type="project" value="TreeGrafter"/>
</dbReference>
<dbReference type="SUPFAM" id="SSF56784">
    <property type="entry name" value="HAD-like"/>
    <property type="match status" value="1"/>
</dbReference>
<evidence type="ECO:0000256" key="3">
    <source>
        <dbReference type="ARBA" id="ARBA00006024"/>
    </source>
</evidence>
<evidence type="ECO:0000256" key="4">
    <source>
        <dbReference type="ARBA" id="ARBA00012517"/>
    </source>
</evidence>
<dbReference type="InterPro" id="IPR050510">
    <property type="entry name" value="Cation_transp_ATPase_P-type"/>
</dbReference>
<dbReference type="Pfam" id="PF00122">
    <property type="entry name" value="E1-E2_ATPase"/>
    <property type="match status" value="1"/>
</dbReference>
<dbReference type="FunFam" id="3.40.50.1000:FF:000144">
    <property type="entry name" value="copper-transporting ATPase 1 isoform X2"/>
    <property type="match status" value="1"/>
</dbReference>
<dbReference type="InterPro" id="IPR036412">
    <property type="entry name" value="HAD-like_sf"/>
</dbReference>
<dbReference type="SFLD" id="SFLDG00002">
    <property type="entry name" value="C1.7:_P-type_atpase_like"/>
    <property type="match status" value="1"/>
</dbReference>
<feature type="transmembrane region" description="Helical" evidence="19">
    <location>
        <begin position="731"/>
        <end position="751"/>
    </location>
</feature>
<dbReference type="Pfam" id="PF13246">
    <property type="entry name" value="Cation_ATPase"/>
    <property type="match status" value="1"/>
</dbReference>
<dbReference type="GO" id="GO:0030007">
    <property type="term" value="P:intracellular potassium ion homeostasis"/>
    <property type="evidence" value="ECO:0007669"/>
    <property type="project" value="TreeGrafter"/>
</dbReference>
<dbReference type="PANTHER" id="PTHR43294">
    <property type="entry name" value="SODIUM/POTASSIUM-TRANSPORTING ATPASE SUBUNIT ALPHA"/>
    <property type="match status" value="1"/>
</dbReference>
<keyword evidence="9" id="KW-0547">Nucleotide-binding</keyword>
<dbReference type="SUPFAM" id="SSF81653">
    <property type="entry name" value="Calcium ATPase, transduction domain A"/>
    <property type="match status" value="1"/>
</dbReference>
<evidence type="ECO:0000256" key="18">
    <source>
        <dbReference type="ARBA" id="ARBA00049289"/>
    </source>
</evidence>
<sequence length="903" mass="98187">MENKAELLPVKHWHATTEEEVVRKLDTNLNGLNENQVNERRQRYGSNILQVKEPPTLVGIFLHQFLSPLIYILLVAGVISVLLGEIVDAIFIFGVVLLNAIIGTVQEWNAEKSAAALQNLLKVVVVARRDGMEQEINAEDLVPGDVVLLESGNKVPADIRLIQSNQLTVDESLLTGESIARDKNPDSVAIETALPERTSLLFAGSTVMAGRGLGLVVNIGQETEVGKIAKTVTFSESTKPPLVIRMERFTKIISYAILVAVSLLSVISFLQGMPYDEIFFIAVALAVAAIPEGLPVAITVALSIATRRMAGRNVIVRKLTAVEGLGSCTCIASDKTGTLTVNMQTVKMVALAPGEQYQVTGQGYSGEGKVTDEQNQKPSGAAEQRLKELAKAGIICNEGRLKQAGEQWEHSGDAVDVALLAFGYKMGYDPNEIKKEINVAGEIPFESERRYAAVFYREESRIKVALKGALEVLLPRCQSILTEQGPTSIDPGAIEQEVNILSEKGYRVIAVASGEIEQEREEYQEEHLPKLTLLGLIGLIDPLRPEVKEAVDKCKGAGVDVVMITGDHPATALAISRELGIAKEWEDVATGMQLSEIGPPESKEFVKKIANTHVFARVTPMQKLEIVDALLKNGHFVAVTGDGVNDAPAMRKANVGVAMGSGTDVAKDTASIIVTDDNFASLVAGIEEGRYAYDNIRKVIYLLVSAGAASILLFVLALFTGLPIPLLAVQLLWLNLVTNGIQDVALAFEGGEPGAMKRPPRRPNEGVFDPQMIRQTLVSSVAIGIISFGAWFWLLEGGWPEAEARNMLFLLVVLFGNFHTLNCRSEYISVFKIPFSRNKVLMIGILVALSIHVAAMHIPIMQRVLRVAPISAESWVYLLLTASSILVIMELYKFIIRKKEGLA</sequence>
<keyword evidence="7 19" id="KW-0812">Transmembrane</keyword>
<dbReference type="Gene3D" id="2.70.150.10">
    <property type="entry name" value="Calcium-transporting ATPase, cytoplasmic transduction domain A"/>
    <property type="match status" value="1"/>
</dbReference>
<dbReference type="Gene3D" id="1.20.1110.10">
    <property type="entry name" value="Calcium-transporting ATPase, transmembrane domain"/>
    <property type="match status" value="1"/>
</dbReference>
<feature type="transmembrane region" description="Helical" evidence="19">
    <location>
        <begin position="874"/>
        <end position="892"/>
    </location>
</feature>
<dbReference type="GO" id="GO:0006883">
    <property type="term" value="P:intracellular sodium ion homeostasis"/>
    <property type="evidence" value="ECO:0007669"/>
    <property type="project" value="TreeGrafter"/>
</dbReference>
<dbReference type="PRINTS" id="PR00120">
    <property type="entry name" value="HATPASE"/>
</dbReference>
<feature type="transmembrane region" description="Helical" evidence="19">
    <location>
        <begin position="278"/>
        <end position="302"/>
    </location>
</feature>
<feature type="transmembrane region" description="Helical" evidence="19">
    <location>
        <begin position="772"/>
        <end position="795"/>
    </location>
</feature>
<keyword evidence="15" id="KW-0186">Copper</keyword>
<dbReference type="InterPro" id="IPR044492">
    <property type="entry name" value="P_typ_ATPase_HD_dom"/>
</dbReference>
<keyword evidence="12" id="KW-0460">Magnesium</keyword>
<feature type="transmembrane region" description="Helical" evidence="19">
    <location>
        <begin position="252"/>
        <end position="272"/>
    </location>
</feature>
<dbReference type="PROSITE" id="PS00154">
    <property type="entry name" value="ATPASE_E1_E2"/>
    <property type="match status" value="1"/>
</dbReference>
<dbReference type="AlphaFoldDB" id="A0AAW7ZD27"/>
<dbReference type="GO" id="GO:0005391">
    <property type="term" value="F:P-type sodium:potassium-exchanging transporter activity"/>
    <property type="evidence" value="ECO:0007669"/>
    <property type="project" value="TreeGrafter"/>
</dbReference>
<comment type="similarity">
    <text evidence="3">Belongs to the cation transport ATPase (P-type) (TC 3.A.3) family. Type IB subfamily.</text>
</comment>
<evidence type="ECO:0000313" key="21">
    <source>
        <dbReference type="EMBL" id="MDO7787607.1"/>
    </source>
</evidence>
<dbReference type="GO" id="GO:0005524">
    <property type="term" value="F:ATP binding"/>
    <property type="evidence" value="ECO:0007669"/>
    <property type="project" value="UniProtKB-KW"/>
</dbReference>
<dbReference type="Proteomes" id="UP001172911">
    <property type="component" value="Unassembled WGS sequence"/>
</dbReference>
<dbReference type="GO" id="GO:0005886">
    <property type="term" value="C:plasma membrane"/>
    <property type="evidence" value="ECO:0007669"/>
    <property type="project" value="TreeGrafter"/>
</dbReference>
<feature type="transmembrane region" description="Helical" evidence="19">
    <location>
        <begin position="699"/>
        <end position="719"/>
    </location>
</feature>
<evidence type="ECO:0000256" key="15">
    <source>
        <dbReference type="ARBA" id="ARBA00023008"/>
    </source>
</evidence>
<keyword evidence="13" id="KW-1278">Translocase</keyword>
<organism evidence="21 22">
    <name type="scientific">Desulforamulus aquiferis</name>
    <dbReference type="NCBI Taxonomy" id="1397668"/>
    <lineage>
        <taxon>Bacteria</taxon>
        <taxon>Bacillati</taxon>
        <taxon>Bacillota</taxon>
        <taxon>Clostridia</taxon>
        <taxon>Eubacteriales</taxon>
        <taxon>Peptococcaceae</taxon>
        <taxon>Desulforamulus</taxon>
    </lineage>
</organism>
<comment type="caution">
    <text evidence="21">The sequence shown here is derived from an EMBL/GenBank/DDBJ whole genome shotgun (WGS) entry which is preliminary data.</text>
</comment>
<dbReference type="SUPFAM" id="SSF81660">
    <property type="entry name" value="Metal cation-transporting ATPase, ATP-binding domain N"/>
    <property type="match status" value="1"/>
</dbReference>
<dbReference type="SMART" id="SM00831">
    <property type="entry name" value="Cation_ATPase_N"/>
    <property type="match status" value="1"/>
</dbReference>
<comment type="subcellular location">
    <subcellularLocation>
        <location evidence="1">Endomembrane system</location>
        <topology evidence="1">Multi-pass membrane protein</topology>
    </subcellularLocation>
</comment>
<evidence type="ECO:0000256" key="9">
    <source>
        <dbReference type="ARBA" id="ARBA00022741"/>
    </source>
</evidence>
<feature type="transmembrane region" description="Helical" evidence="19">
    <location>
        <begin position="69"/>
        <end position="102"/>
    </location>
</feature>
<keyword evidence="6" id="KW-0597">Phosphoprotein</keyword>
<dbReference type="GO" id="GO:0046872">
    <property type="term" value="F:metal ion binding"/>
    <property type="evidence" value="ECO:0007669"/>
    <property type="project" value="UniProtKB-KW"/>
</dbReference>
<dbReference type="SFLD" id="SFLDS00003">
    <property type="entry name" value="Haloacid_Dehalogenase"/>
    <property type="match status" value="1"/>
</dbReference>
<dbReference type="GO" id="GO:1990573">
    <property type="term" value="P:potassium ion import across plasma membrane"/>
    <property type="evidence" value="ECO:0007669"/>
    <property type="project" value="TreeGrafter"/>
</dbReference>
<dbReference type="Pfam" id="PF00689">
    <property type="entry name" value="Cation_ATPase_C"/>
    <property type="match status" value="1"/>
</dbReference>
<dbReference type="SUPFAM" id="SSF81665">
    <property type="entry name" value="Calcium ATPase, transmembrane domain M"/>
    <property type="match status" value="1"/>
</dbReference>
<keyword evidence="22" id="KW-1185">Reference proteome</keyword>
<dbReference type="InterPro" id="IPR023298">
    <property type="entry name" value="ATPase_P-typ_TM_dom_sf"/>
</dbReference>
<evidence type="ECO:0000256" key="14">
    <source>
        <dbReference type="ARBA" id="ARBA00022989"/>
    </source>
</evidence>
<dbReference type="InterPro" id="IPR008250">
    <property type="entry name" value="ATPase_P-typ_transduc_dom_A_sf"/>
</dbReference>
<dbReference type="InterPro" id="IPR023214">
    <property type="entry name" value="HAD_sf"/>
</dbReference>
<dbReference type="Gene3D" id="3.40.50.1000">
    <property type="entry name" value="HAD superfamily/HAD-like"/>
    <property type="match status" value="1"/>
</dbReference>
<evidence type="ECO:0000259" key="20">
    <source>
        <dbReference type="SMART" id="SM00831"/>
    </source>
</evidence>
<dbReference type="InterPro" id="IPR001757">
    <property type="entry name" value="P_typ_ATPase"/>
</dbReference>
<evidence type="ECO:0000256" key="10">
    <source>
        <dbReference type="ARBA" id="ARBA00022796"/>
    </source>
</evidence>
<evidence type="ECO:0000256" key="6">
    <source>
        <dbReference type="ARBA" id="ARBA00022553"/>
    </source>
</evidence>
<comment type="catalytic activity">
    <reaction evidence="18">
        <text>Cu(+)(in) + ATP + H2O = Cu(+)(out) + ADP + phosphate + H(+)</text>
        <dbReference type="Rhea" id="RHEA:25792"/>
        <dbReference type="ChEBI" id="CHEBI:15377"/>
        <dbReference type="ChEBI" id="CHEBI:15378"/>
        <dbReference type="ChEBI" id="CHEBI:30616"/>
        <dbReference type="ChEBI" id="CHEBI:43474"/>
        <dbReference type="ChEBI" id="CHEBI:49552"/>
        <dbReference type="ChEBI" id="CHEBI:456216"/>
        <dbReference type="EC" id="7.2.2.8"/>
    </reaction>
</comment>
<keyword evidence="14 19" id="KW-1133">Transmembrane helix</keyword>
<dbReference type="FunFam" id="2.70.150.10:FF:000160">
    <property type="entry name" value="Sarcoplasmic/endoplasmic reticulum calcium ATPase 1"/>
    <property type="match status" value="1"/>
</dbReference>
<comment type="similarity">
    <text evidence="2">Belongs to the cation transport ATPase (P-type) (TC 3.A.3) family. Type IIA subfamily.</text>
</comment>
<dbReference type="RefSeq" id="WP_304542768.1">
    <property type="nucleotide sequence ID" value="NZ_JARPTC010000014.1"/>
</dbReference>
<dbReference type="EMBL" id="JARPTC010000014">
    <property type="protein sequence ID" value="MDO7787607.1"/>
    <property type="molecule type" value="Genomic_DNA"/>
</dbReference>
<evidence type="ECO:0000256" key="5">
    <source>
        <dbReference type="ARBA" id="ARBA00022448"/>
    </source>
</evidence>
<keyword evidence="5" id="KW-0813">Transport</keyword>
<evidence type="ECO:0000313" key="22">
    <source>
        <dbReference type="Proteomes" id="UP001172911"/>
    </source>
</evidence>
<reference evidence="21" key="2">
    <citation type="submission" date="2023-03" db="EMBL/GenBank/DDBJ databases">
        <authorList>
            <person name="Zhang Z."/>
        </authorList>
    </citation>
    <scope>NUCLEOTIDE SEQUENCE</scope>
    <source>
        <strain evidence="21">DSA</strain>
    </source>
</reference>
<name>A0AAW7ZD27_9FIRM</name>
<evidence type="ECO:0000256" key="12">
    <source>
        <dbReference type="ARBA" id="ARBA00022842"/>
    </source>
</evidence>
<dbReference type="GO" id="GO:0012505">
    <property type="term" value="C:endomembrane system"/>
    <property type="evidence" value="ECO:0007669"/>
    <property type="project" value="UniProtKB-SubCell"/>
</dbReference>
<dbReference type="InterPro" id="IPR059000">
    <property type="entry name" value="ATPase_P-type_domA"/>
</dbReference>
<accession>A0AAW7ZD27</accession>
<dbReference type="GO" id="GO:0140581">
    <property type="term" value="F:P-type monovalent copper transporter activity"/>
    <property type="evidence" value="ECO:0007669"/>
    <property type="project" value="UniProtKB-EC"/>
</dbReference>
<dbReference type="InterPro" id="IPR006068">
    <property type="entry name" value="ATPase_P-typ_cation-transptr_C"/>
</dbReference>
<evidence type="ECO:0000256" key="7">
    <source>
        <dbReference type="ARBA" id="ARBA00022692"/>
    </source>
</evidence>
<evidence type="ECO:0000256" key="1">
    <source>
        <dbReference type="ARBA" id="ARBA00004127"/>
    </source>
</evidence>
<dbReference type="InterPro" id="IPR023299">
    <property type="entry name" value="ATPase_P-typ_cyto_dom_N"/>
</dbReference>
<feature type="transmembrane region" description="Helical" evidence="19">
    <location>
        <begin position="807"/>
        <end position="828"/>
    </location>
</feature>
<dbReference type="PRINTS" id="PR00119">
    <property type="entry name" value="CATATPASE"/>
</dbReference>
<keyword evidence="17 19" id="KW-0472">Membrane</keyword>
<dbReference type="SFLD" id="SFLDF00027">
    <property type="entry name" value="p-type_atpase"/>
    <property type="match status" value="1"/>
</dbReference>
<protein>
    <recommendedName>
        <fullName evidence="4">P-type Cu(+) transporter</fullName>
        <ecNumber evidence="4">7.2.2.8</ecNumber>
    </recommendedName>
</protein>
<proteinExistence type="inferred from homology"/>
<dbReference type="PANTHER" id="PTHR43294:SF20">
    <property type="entry name" value="P-TYPE ATPASE"/>
    <property type="match status" value="1"/>
</dbReference>
<dbReference type="Pfam" id="PF08282">
    <property type="entry name" value="Hydrolase_3"/>
    <property type="match status" value="1"/>
</dbReference>
<keyword evidence="16" id="KW-0406">Ion transport</keyword>
<keyword evidence="11" id="KW-0067">ATP-binding</keyword>
<dbReference type="EC" id="7.2.2.8" evidence="4"/>
<dbReference type="Gene3D" id="3.40.1110.10">
    <property type="entry name" value="Calcium-transporting ATPase, cytoplasmic domain N"/>
    <property type="match status" value="1"/>
</dbReference>